<dbReference type="EMBL" id="ML120368">
    <property type="protein sequence ID" value="RPB02336.1"/>
    <property type="molecule type" value="Genomic_DNA"/>
</dbReference>
<name>A0A3N4JVE9_9PEZI</name>
<organism evidence="4 5">
    <name type="scientific">Choiromyces venosus 120613-1</name>
    <dbReference type="NCBI Taxonomy" id="1336337"/>
    <lineage>
        <taxon>Eukaryota</taxon>
        <taxon>Fungi</taxon>
        <taxon>Dikarya</taxon>
        <taxon>Ascomycota</taxon>
        <taxon>Pezizomycotina</taxon>
        <taxon>Pezizomycetes</taxon>
        <taxon>Pezizales</taxon>
        <taxon>Tuberaceae</taxon>
        <taxon>Choiromyces</taxon>
    </lineage>
</organism>
<dbReference type="InterPro" id="IPR009073">
    <property type="entry name" value="HscB_oligo_C"/>
</dbReference>
<dbReference type="PANTHER" id="PTHR14021">
    <property type="entry name" value="IRON-SULFUR CLUSTER CO-CHAPERONE PROTEIN HSCB"/>
    <property type="match status" value="1"/>
</dbReference>
<keyword evidence="2" id="KW-0143">Chaperone</keyword>
<dbReference type="SUPFAM" id="SSF46565">
    <property type="entry name" value="Chaperone J-domain"/>
    <property type="match status" value="1"/>
</dbReference>
<dbReference type="NCBIfam" id="TIGR00714">
    <property type="entry name" value="hscB"/>
    <property type="match status" value="1"/>
</dbReference>
<dbReference type="InterPro" id="IPR036869">
    <property type="entry name" value="J_dom_sf"/>
</dbReference>
<dbReference type="PANTHER" id="PTHR14021:SF15">
    <property type="entry name" value="IRON-SULFUR CLUSTER CO-CHAPERONE PROTEIN HSCB"/>
    <property type="match status" value="1"/>
</dbReference>
<dbReference type="GO" id="GO:0005739">
    <property type="term" value="C:mitochondrion"/>
    <property type="evidence" value="ECO:0007669"/>
    <property type="project" value="TreeGrafter"/>
</dbReference>
<comment type="similarity">
    <text evidence="1">Belongs to the HscB family.</text>
</comment>
<reference evidence="4 5" key="1">
    <citation type="journal article" date="2018" name="Nat. Ecol. Evol.">
        <title>Pezizomycetes genomes reveal the molecular basis of ectomycorrhizal truffle lifestyle.</title>
        <authorList>
            <person name="Murat C."/>
            <person name="Payen T."/>
            <person name="Noel B."/>
            <person name="Kuo A."/>
            <person name="Morin E."/>
            <person name="Chen J."/>
            <person name="Kohler A."/>
            <person name="Krizsan K."/>
            <person name="Balestrini R."/>
            <person name="Da Silva C."/>
            <person name="Montanini B."/>
            <person name="Hainaut M."/>
            <person name="Levati E."/>
            <person name="Barry K.W."/>
            <person name="Belfiori B."/>
            <person name="Cichocki N."/>
            <person name="Clum A."/>
            <person name="Dockter R.B."/>
            <person name="Fauchery L."/>
            <person name="Guy J."/>
            <person name="Iotti M."/>
            <person name="Le Tacon F."/>
            <person name="Lindquist E.A."/>
            <person name="Lipzen A."/>
            <person name="Malagnac F."/>
            <person name="Mello A."/>
            <person name="Molinier V."/>
            <person name="Miyauchi S."/>
            <person name="Poulain J."/>
            <person name="Riccioni C."/>
            <person name="Rubini A."/>
            <person name="Sitrit Y."/>
            <person name="Splivallo R."/>
            <person name="Traeger S."/>
            <person name="Wang M."/>
            <person name="Zifcakova L."/>
            <person name="Wipf D."/>
            <person name="Zambonelli A."/>
            <person name="Paolocci F."/>
            <person name="Nowrousian M."/>
            <person name="Ottonello S."/>
            <person name="Baldrian P."/>
            <person name="Spatafora J.W."/>
            <person name="Henrissat B."/>
            <person name="Nagy L.G."/>
            <person name="Aury J.M."/>
            <person name="Wincker P."/>
            <person name="Grigoriev I.V."/>
            <person name="Bonfante P."/>
            <person name="Martin F.M."/>
        </authorList>
    </citation>
    <scope>NUCLEOTIDE SEQUENCE [LARGE SCALE GENOMIC DNA]</scope>
    <source>
        <strain evidence="4 5">120613-1</strain>
    </source>
</reference>
<proteinExistence type="inferred from homology"/>
<evidence type="ECO:0000313" key="4">
    <source>
        <dbReference type="EMBL" id="RPB02336.1"/>
    </source>
</evidence>
<sequence length="216" mass="24563">MILTETITRRLLPPPLRLLRRTYTAKPPPPHFYTLFPHSLPSGPPPSGLFNLPPTILKSLHREFLKSQQSVHPDLTQDPSLKRAAQNTSAYLNTAYKTLRDPLLRAHYLLRMRGVEVEDEAGSVEDMVLLGEVMEAMEEVDEIGDEGEGRGSGRWERAWEVNEGRIGEEVKALEDAFARDELEKARIGCVRLRYWRNVKRRLEDVLEGRGRGVGKG</sequence>
<feature type="domain" description="Co-chaperone HscB C-terminal oligomerisation" evidence="3">
    <location>
        <begin position="126"/>
        <end position="202"/>
    </location>
</feature>
<evidence type="ECO:0000259" key="3">
    <source>
        <dbReference type="Pfam" id="PF07743"/>
    </source>
</evidence>
<dbReference type="STRING" id="1336337.A0A3N4JVE9"/>
<dbReference type="GO" id="GO:0051087">
    <property type="term" value="F:protein-folding chaperone binding"/>
    <property type="evidence" value="ECO:0007669"/>
    <property type="project" value="InterPro"/>
</dbReference>
<evidence type="ECO:0000256" key="2">
    <source>
        <dbReference type="ARBA" id="ARBA00023186"/>
    </source>
</evidence>
<dbReference type="Proteomes" id="UP000276215">
    <property type="component" value="Unassembled WGS sequence"/>
</dbReference>
<protein>
    <submittedName>
        <fullName evidence="4">Co-chaperone Hsc20</fullName>
    </submittedName>
</protein>
<dbReference type="Gene3D" id="1.10.287.110">
    <property type="entry name" value="DnaJ domain"/>
    <property type="match status" value="1"/>
</dbReference>
<evidence type="ECO:0000256" key="1">
    <source>
        <dbReference type="ARBA" id="ARBA00010476"/>
    </source>
</evidence>
<dbReference type="AlphaFoldDB" id="A0A3N4JVE9"/>
<evidence type="ECO:0000313" key="5">
    <source>
        <dbReference type="Proteomes" id="UP000276215"/>
    </source>
</evidence>
<dbReference type="InterPro" id="IPR036386">
    <property type="entry name" value="HscB_C_sf"/>
</dbReference>
<accession>A0A3N4JVE9</accession>
<dbReference type="Pfam" id="PF07743">
    <property type="entry name" value="HSCB_C"/>
    <property type="match status" value="1"/>
</dbReference>
<dbReference type="GO" id="GO:0051259">
    <property type="term" value="P:protein complex oligomerization"/>
    <property type="evidence" value="ECO:0007669"/>
    <property type="project" value="InterPro"/>
</dbReference>
<dbReference type="GO" id="GO:0044571">
    <property type="term" value="P:[2Fe-2S] cluster assembly"/>
    <property type="evidence" value="ECO:0007669"/>
    <property type="project" value="InterPro"/>
</dbReference>
<dbReference type="OrthoDB" id="448954at2759"/>
<dbReference type="Gene3D" id="1.20.1280.20">
    <property type="entry name" value="HscB, C-terminal domain"/>
    <property type="match status" value="1"/>
</dbReference>
<keyword evidence="5" id="KW-1185">Reference proteome</keyword>
<dbReference type="InterPro" id="IPR004640">
    <property type="entry name" value="HscB"/>
</dbReference>
<dbReference type="SUPFAM" id="SSF47144">
    <property type="entry name" value="HSC20 (HSCB), C-terminal oligomerisation domain"/>
    <property type="match status" value="1"/>
</dbReference>
<dbReference type="GO" id="GO:0001671">
    <property type="term" value="F:ATPase activator activity"/>
    <property type="evidence" value="ECO:0007669"/>
    <property type="project" value="InterPro"/>
</dbReference>
<gene>
    <name evidence="4" type="ORF">L873DRAFT_1762525</name>
</gene>